<dbReference type="OrthoDB" id="9803968at2"/>
<dbReference type="STRING" id="1123382.SAMN02745221_01500"/>
<dbReference type="GO" id="GO:0005524">
    <property type="term" value="F:ATP binding"/>
    <property type="evidence" value="ECO:0007669"/>
    <property type="project" value="UniProtKB-KW"/>
</dbReference>
<dbReference type="Pfam" id="PF00501">
    <property type="entry name" value="AMP-binding"/>
    <property type="match status" value="1"/>
</dbReference>
<evidence type="ECO:0000259" key="3">
    <source>
        <dbReference type="Pfam" id="PF00501"/>
    </source>
</evidence>
<dbReference type="InterPro" id="IPR000873">
    <property type="entry name" value="AMP-dep_synth/lig_dom"/>
</dbReference>
<reference evidence="5" key="1">
    <citation type="submission" date="2016-11" db="EMBL/GenBank/DDBJ databases">
        <authorList>
            <person name="Varghese N."/>
            <person name="Submissions S."/>
        </authorList>
    </citation>
    <scope>NUCLEOTIDE SEQUENCE [LARGE SCALE GENOMIC DNA]</scope>
    <source>
        <strain evidence="5">DSM 11003</strain>
    </source>
</reference>
<dbReference type="GO" id="GO:0016020">
    <property type="term" value="C:membrane"/>
    <property type="evidence" value="ECO:0007669"/>
    <property type="project" value="TreeGrafter"/>
</dbReference>
<keyword evidence="2" id="KW-0067">ATP-binding</keyword>
<dbReference type="Pfam" id="PF23562">
    <property type="entry name" value="AMP-binding_C_3"/>
    <property type="match status" value="2"/>
</dbReference>
<dbReference type="CDD" id="cd05907">
    <property type="entry name" value="VL_LC_FACS_like"/>
    <property type="match status" value="1"/>
</dbReference>
<accession>A0A1M5PL11</accession>
<keyword evidence="5" id="KW-1185">Reference proteome</keyword>
<dbReference type="Gene3D" id="3.40.50.12780">
    <property type="entry name" value="N-terminal domain of ligase-like"/>
    <property type="match status" value="1"/>
</dbReference>
<organism evidence="4 5">
    <name type="scientific">Thermosyntropha lipolytica DSM 11003</name>
    <dbReference type="NCBI Taxonomy" id="1123382"/>
    <lineage>
        <taxon>Bacteria</taxon>
        <taxon>Bacillati</taxon>
        <taxon>Bacillota</taxon>
        <taxon>Clostridia</taxon>
        <taxon>Eubacteriales</taxon>
        <taxon>Syntrophomonadaceae</taxon>
        <taxon>Thermosyntropha</taxon>
    </lineage>
</organism>
<feature type="domain" description="AMP-dependent synthetase/ligase" evidence="3">
    <location>
        <begin position="16"/>
        <end position="439"/>
    </location>
</feature>
<dbReference type="SUPFAM" id="SSF56801">
    <property type="entry name" value="Acetyl-CoA synthetase-like"/>
    <property type="match status" value="1"/>
</dbReference>
<protein>
    <submittedName>
        <fullName evidence="4">Long-chain acyl-CoA synthetase</fullName>
    </submittedName>
</protein>
<evidence type="ECO:0000313" key="5">
    <source>
        <dbReference type="Proteomes" id="UP000242329"/>
    </source>
</evidence>
<keyword evidence="1" id="KW-0547">Nucleotide-binding</keyword>
<dbReference type="Proteomes" id="UP000242329">
    <property type="component" value="Unassembled WGS sequence"/>
</dbReference>
<sequence>MVRKDMPTVCEAFYYSCEKFPDRPAQVFNPALYNNDHQGTFTYKQLRERVEYLAGGLMKLGINPQDMVAIMSPSSAYWTQADMAIANCGAVSVAIFPTLSLGEVLYIMNDSKSRILFVGNESLLNHVLAGIDQMPSLEKIIVMDLKYKSNDSRILSWQDLINLGQEYLKQNYDKYEQRWKSVKLENPYTILYTSGTTGQGKGVILTHWGAASRMKGVNEFFARYNMSVTENDVTLCYLPLAHIFDRGSCQLMAIWQGACICYADSPATLLEDLQKYNPTWINCVPRIYEKIYITMQQQLAASSLKKSIFEWANRIGDEVLKYRTNPNGTINMSPDFDLMGKLPFGLKLKYKIADKLIFSKIRGLFGKRFRFSFSASAAISPDLLRLYYKAGLAVLEGYGSTESFNACILNPITACNPGKMGIDANGSIGRVAPDGELEISGAGIFAGYLNKPEETKAAFTEDGWFKTGDVVEKDANGYYKFIERKKGIICLAIGKNVAPAKIENLFSTSSYIDQVFVIGDERNYITLLVVPNFTYFVELYKQNNIKYDEKALVWSDATGVLICNQVGPEFIETDLLKSKIAEEIQRVNEQLETFERIKNYRILTKRFTEEDGELTPTLKPKKRVIVEKYKDLIESMYK</sequence>
<dbReference type="RefSeq" id="WP_073092281.1">
    <property type="nucleotide sequence ID" value="NZ_FQWY01000024.1"/>
</dbReference>
<name>A0A1M5PL11_9FIRM</name>
<proteinExistence type="predicted"/>
<dbReference type="InterPro" id="IPR042099">
    <property type="entry name" value="ANL_N_sf"/>
</dbReference>
<gene>
    <name evidence="4" type="ORF">SAMN02745221_01500</name>
</gene>
<dbReference type="GO" id="GO:0004467">
    <property type="term" value="F:long-chain fatty acid-CoA ligase activity"/>
    <property type="evidence" value="ECO:0007669"/>
    <property type="project" value="TreeGrafter"/>
</dbReference>
<dbReference type="PANTHER" id="PTHR43272">
    <property type="entry name" value="LONG-CHAIN-FATTY-ACID--COA LIGASE"/>
    <property type="match status" value="1"/>
</dbReference>
<evidence type="ECO:0000256" key="2">
    <source>
        <dbReference type="ARBA" id="ARBA00022840"/>
    </source>
</evidence>
<dbReference type="PANTHER" id="PTHR43272:SF33">
    <property type="entry name" value="AMP-BINDING DOMAIN-CONTAINING PROTEIN-RELATED"/>
    <property type="match status" value="1"/>
</dbReference>
<evidence type="ECO:0000313" key="4">
    <source>
        <dbReference type="EMBL" id="SHH02448.1"/>
    </source>
</evidence>
<dbReference type="AlphaFoldDB" id="A0A1M5PL11"/>
<dbReference type="EMBL" id="FQWY01000024">
    <property type="protein sequence ID" value="SHH02448.1"/>
    <property type="molecule type" value="Genomic_DNA"/>
</dbReference>
<evidence type="ECO:0000256" key="1">
    <source>
        <dbReference type="ARBA" id="ARBA00022741"/>
    </source>
</evidence>